<dbReference type="EMBL" id="REGN01004213">
    <property type="protein sequence ID" value="RNA18573.1"/>
    <property type="molecule type" value="Genomic_DNA"/>
</dbReference>
<reference evidence="1 2" key="1">
    <citation type="journal article" date="2018" name="Sci. Rep.">
        <title>Genomic signatures of local adaptation to the degree of environmental predictability in rotifers.</title>
        <authorList>
            <person name="Franch-Gras L."/>
            <person name="Hahn C."/>
            <person name="Garcia-Roger E.M."/>
            <person name="Carmona M.J."/>
            <person name="Serra M."/>
            <person name="Gomez A."/>
        </authorList>
    </citation>
    <scope>NUCLEOTIDE SEQUENCE [LARGE SCALE GENOMIC DNA]</scope>
    <source>
        <strain evidence="1">HYR1</strain>
    </source>
</reference>
<organism evidence="1 2">
    <name type="scientific">Brachionus plicatilis</name>
    <name type="common">Marine rotifer</name>
    <name type="synonym">Brachionus muelleri</name>
    <dbReference type="NCBI Taxonomy" id="10195"/>
    <lineage>
        <taxon>Eukaryota</taxon>
        <taxon>Metazoa</taxon>
        <taxon>Spiralia</taxon>
        <taxon>Gnathifera</taxon>
        <taxon>Rotifera</taxon>
        <taxon>Eurotatoria</taxon>
        <taxon>Monogononta</taxon>
        <taxon>Pseudotrocha</taxon>
        <taxon>Ploima</taxon>
        <taxon>Brachionidae</taxon>
        <taxon>Brachionus</taxon>
    </lineage>
</organism>
<dbReference type="AlphaFoldDB" id="A0A3M7R4N6"/>
<keyword evidence="2" id="KW-1185">Reference proteome</keyword>
<dbReference type="Proteomes" id="UP000276133">
    <property type="component" value="Unassembled WGS sequence"/>
</dbReference>
<accession>A0A3M7R4N6</accession>
<evidence type="ECO:0000313" key="2">
    <source>
        <dbReference type="Proteomes" id="UP000276133"/>
    </source>
</evidence>
<comment type="caution">
    <text evidence="1">The sequence shown here is derived from an EMBL/GenBank/DDBJ whole genome shotgun (WGS) entry which is preliminary data.</text>
</comment>
<protein>
    <submittedName>
        <fullName evidence="1">Uncharacterized protein</fullName>
    </submittedName>
</protein>
<name>A0A3M7R4N6_BRAPC</name>
<gene>
    <name evidence="1" type="ORF">BpHYR1_026692</name>
</gene>
<evidence type="ECO:0000313" key="1">
    <source>
        <dbReference type="EMBL" id="RNA18573.1"/>
    </source>
</evidence>
<proteinExistence type="predicted"/>
<sequence>MESEIITNILKALLDNINQKRNNSIGVEHTTSEHQSENPKFDTTEVGDDDKIINFISDNIKIERKEKAHCDILVTPKEQNKENCILWIKLLIEKNGNIKQIIEKEQLNKNLKRVLYENYVDLRLVDQLLHWFKPQDDGSVHKLIIIAEQMDKIFYKLIYHTCIRIILTTEDIFESGACKIIMASSKSNELHFKRICMYNLNILFLDKKLHSSKKQRRRRSVEFYTRMLYNQLFLINLSLESNFGRNAIKFFRKFYMTKYKYPFSIHIN</sequence>